<evidence type="ECO:0000313" key="1">
    <source>
        <dbReference type="EMBL" id="WLQ31951.1"/>
    </source>
</evidence>
<protein>
    <submittedName>
        <fullName evidence="1">DUF3500 domain-containing protein</fullName>
    </submittedName>
</protein>
<dbReference type="EMBL" id="CP120997">
    <property type="protein sequence ID" value="WLQ31951.1"/>
    <property type="molecule type" value="Genomic_DNA"/>
</dbReference>
<accession>A0ABY9HEC6</accession>
<proteinExistence type="predicted"/>
<name>A0ABY9HEC6_9ACTN</name>
<sequence length="402" mass="44983">MTHLPTPGGSSPGAVTYEAPVTIKRMLFATWALLDSLRPDLKTAAVVPDMDAPGREDWDFIPKPDRAGIPLHALDRHQKVIAHSLLKAGLSMRGYSQALSVMATENMLRELEVIERGFGVLAGNFRDPEGYWFSFWGRPGFEDTWGWRVIGHHLSLSYTIIAQRYLTVTPLAMGAQPVGAGVLDALGENERRALAILRSLSPDAQEQAVIHEVAPADFVTRQVPRVGAEEWPDWVDLGIAGYETTDEDRERLRFVKADPSGISGADLTGDQLHAVRDLLLYYVETGPDELARQYREQVLAADPRDIRFAWAGGREANTAHYYRISTRDLLIEADNAVAAGQHVHTVWRDLNNDLGHDLLIDHYARHGPDGRHLRRRLESNRPAEDAPLETEGWYVPEVYVKH</sequence>
<dbReference type="InterPro" id="IPR021889">
    <property type="entry name" value="DUF3500"/>
</dbReference>
<dbReference type="PANTHER" id="PTHR37489:SF1">
    <property type="entry name" value="DUF3500 DOMAIN-CONTAINING PROTEIN"/>
    <property type="match status" value="1"/>
</dbReference>
<keyword evidence="2" id="KW-1185">Reference proteome</keyword>
<dbReference type="PANTHER" id="PTHR37489">
    <property type="entry name" value="DUF3500 DOMAIN-CONTAINING PROTEIN"/>
    <property type="match status" value="1"/>
</dbReference>
<dbReference type="Pfam" id="PF12006">
    <property type="entry name" value="DUF3500"/>
    <property type="match status" value="1"/>
</dbReference>
<evidence type="ECO:0000313" key="2">
    <source>
        <dbReference type="Proteomes" id="UP001239522"/>
    </source>
</evidence>
<organism evidence="1 2">
    <name type="scientific">Streptomyces castrisilvae</name>
    <dbReference type="NCBI Taxonomy" id="3033811"/>
    <lineage>
        <taxon>Bacteria</taxon>
        <taxon>Bacillati</taxon>
        <taxon>Actinomycetota</taxon>
        <taxon>Actinomycetes</taxon>
        <taxon>Kitasatosporales</taxon>
        <taxon>Streptomycetaceae</taxon>
        <taxon>Streptomyces</taxon>
    </lineage>
</organism>
<dbReference type="RefSeq" id="WP_306050508.1">
    <property type="nucleotide sequence ID" value="NZ_CP120997.1"/>
</dbReference>
<dbReference type="Proteomes" id="UP001239522">
    <property type="component" value="Chromosome"/>
</dbReference>
<gene>
    <name evidence="1" type="ORF">P8A18_00195</name>
</gene>
<reference evidence="1 2" key="1">
    <citation type="submission" date="2023-03" db="EMBL/GenBank/DDBJ databases">
        <title>Isolation and description of six Streptomyces strains from soil environments, able to metabolize different microbial glucans.</title>
        <authorList>
            <person name="Widen T."/>
            <person name="Larsbrink J."/>
        </authorList>
    </citation>
    <scope>NUCLEOTIDE SEQUENCE [LARGE SCALE GENOMIC DNA]</scope>
    <source>
        <strain evidence="1 2">Mut1</strain>
    </source>
</reference>